<dbReference type="Gene3D" id="6.10.250.690">
    <property type="match status" value="1"/>
</dbReference>
<dbReference type="SMART" id="SM00448">
    <property type="entry name" value="REC"/>
    <property type="match status" value="1"/>
</dbReference>
<evidence type="ECO:0000313" key="11">
    <source>
        <dbReference type="EMBL" id="KGR77884.1"/>
    </source>
</evidence>
<evidence type="ECO:0000256" key="8">
    <source>
        <dbReference type="PROSITE-ProRule" id="PRU01091"/>
    </source>
</evidence>
<dbReference type="STRING" id="1384049.CD29_13425"/>
<dbReference type="AlphaFoldDB" id="A0A0A3HZM6"/>
<dbReference type="eggNOG" id="COG0745">
    <property type="taxonomic scope" value="Bacteria"/>
</dbReference>
<dbReference type="InterPro" id="IPR011006">
    <property type="entry name" value="CheY-like_superfamily"/>
</dbReference>
<evidence type="ECO:0000256" key="5">
    <source>
        <dbReference type="ARBA" id="ARBA00023125"/>
    </source>
</evidence>
<evidence type="ECO:0000256" key="6">
    <source>
        <dbReference type="ARBA" id="ARBA00023163"/>
    </source>
</evidence>
<keyword evidence="4" id="KW-0805">Transcription regulation</keyword>
<dbReference type="CDD" id="cd17574">
    <property type="entry name" value="REC_OmpR"/>
    <property type="match status" value="1"/>
</dbReference>
<dbReference type="EMBL" id="JPVN01000015">
    <property type="protein sequence ID" value="KGR77884.1"/>
    <property type="molecule type" value="Genomic_DNA"/>
</dbReference>
<feature type="DNA-binding region" description="OmpR/PhoB-type" evidence="8">
    <location>
        <begin position="128"/>
        <end position="226"/>
    </location>
</feature>
<dbReference type="PANTHER" id="PTHR48111">
    <property type="entry name" value="REGULATOR OF RPOS"/>
    <property type="match status" value="1"/>
</dbReference>
<dbReference type="FunFam" id="1.10.10.10:FF:000018">
    <property type="entry name" value="DNA-binding response regulator ResD"/>
    <property type="match status" value="1"/>
</dbReference>
<keyword evidence="6" id="KW-0804">Transcription</keyword>
<sequence length="229" mass="26094">MTYDCLIVDDEVALAETTCEYFNMFEVTTAFVTSAEECESFLEEHKTSVILLDINLGNSSGFDLCKKLRKTTQIPILFISARSSDDDVLIALNIGGDDYIQKPYTLSILLAKVKAVLKRYRVGTSNEQKVLQFGNIQIDTRLHRVRVNGVDLQLKTMEYKLLSYLAKNKNRIITKDELFQNIWGDSFVGDGTLNVHIRHLREKIESDPKNPLFIKTVWGTGYVLEDSNE</sequence>
<dbReference type="InterPro" id="IPR036388">
    <property type="entry name" value="WH-like_DNA-bd_sf"/>
</dbReference>
<dbReference type="SMART" id="SM00862">
    <property type="entry name" value="Trans_reg_C"/>
    <property type="match status" value="1"/>
</dbReference>
<dbReference type="OrthoDB" id="2028620at2"/>
<dbReference type="GO" id="GO:0000976">
    <property type="term" value="F:transcription cis-regulatory region binding"/>
    <property type="evidence" value="ECO:0007669"/>
    <property type="project" value="TreeGrafter"/>
</dbReference>
<name>A0A0A3HZM6_9BACL</name>
<evidence type="ECO:0000259" key="9">
    <source>
        <dbReference type="PROSITE" id="PS50110"/>
    </source>
</evidence>
<evidence type="ECO:0000259" key="10">
    <source>
        <dbReference type="PROSITE" id="PS51755"/>
    </source>
</evidence>
<feature type="domain" description="OmpR/PhoB-type" evidence="10">
    <location>
        <begin position="128"/>
        <end position="226"/>
    </location>
</feature>
<dbReference type="InterPro" id="IPR039420">
    <property type="entry name" value="WalR-like"/>
</dbReference>
<keyword evidence="5 8" id="KW-0238">DNA-binding</keyword>
<dbReference type="PROSITE" id="PS51755">
    <property type="entry name" value="OMPR_PHOB"/>
    <property type="match status" value="1"/>
</dbReference>
<dbReference type="GO" id="GO:0005829">
    <property type="term" value="C:cytosol"/>
    <property type="evidence" value="ECO:0007669"/>
    <property type="project" value="TreeGrafter"/>
</dbReference>
<dbReference type="InterPro" id="IPR001867">
    <property type="entry name" value="OmpR/PhoB-type_DNA-bd"/>
</dbReference>
<organism evidence="11 12">
    <name type="scientific">Ureibacillus manganicus DSM 26584</name>
    <dbReference type="NCBI Taxonomy" id="1384049"/>
    <lineage>
        <taxon>Bacteria</taxon>
        <taxon>Bacillati</taxon>
        <taxon>Bacillota</taxon>
        <taxon>Bacilli</taxon>
        <taxon>Bacillales</taxon>
        <taxon>Caryophanaceae</taxon>
        <taxon>Ureibacillus</taxon>
    </lineage>
</organism>
<evidence type="ECO:0000256" key="2">
    <source>
        <dbReference type="ARBA" id="ARBA00022553"/>
    </source>
</evidence>
<dbReference type="GO" id="GO:0006355">
    <property type="term" value="P:regulation of DNA-templated transcription"/>
    <property type="evidence" value="ECO:0007669"/>
    <property type="project" value="InterPro"/>
</dbReference>
<dbReference type="GO" id="GO:0000156">
    <property type="term" value="F:phosphorelay response regulator activity"/>
    <property type="evidence" value="ECO:0007669"/>
    <property type="project" value="TreeGrafter"/>
</dbReference>
<dbReference type="PANTHER" id="PTHR48111:SF40">
    <property type="entry name" value="PHOSPHATE REGULON TRANSCRIPTIONAL REGULATORY PROTEIN PHOB"/>
    <property type="match status" value="1"/>
</dbReference>
<comment type="caution">
    <text evidence="11">The sequence shown here is derived from an EMBL/GenBank/DDBJ whole genome shotgun (WGS) entry which is preliminary data.</text>
</comment>
<feature type="modified residue" description="4-aspartylphosphate" evidence="7">
    <location>
        <position position="53"/>
    </location>
</feature>
<keyword evidence="12" id="KW-1185">Reference proteome</keyword>
<accession>A0A0A3HZM6</accession>
<comment type="subcellular location">
    <subcellularLocation>
        <location evidence="1">Cytoplasm</location>
    </subcellularLocation>
</comment>
<dbReference type="Gene3D" id="1.10.10.10">
    <property type="entry name" value="Winged helix-like DNA-binding domain superfamily/Winged helix DNA-binding domain"/>
    <property type="match status" value="1"/>
</dbReference>
<reference evidence="11 12" key="1">
    <citation type="submission" date="2014-02" db="EMBL/GenBank/DDBJ databases">
        <title>Draft genome sequence of Lysinibacillus manganicus DSM 26584T.</title>
        <authorList>
            <person name="Zhang F."/>
            <person name="Wang G."/>
            <person name="Zhang L."/>
        </authorList>
    </citation>
    <scope>NUCLEOTIDE SEQUENCE [LARGE SCALE GENOMIC DNA]</scope>
    <source>
        <strain evidence="11 12">DSM 26584</strain>
    </source>
</reference>
<evidence type="ECO:0000256" key="7">
    <source>
        <dbReference type="PROSITE-ProRule" id="PRU00169"/>
    </source>
</evidence>
<proteinExistence type="predicted"/>
<dbReference type="GO" id="GO:0032993">
    <property type="term" value="C:protein-DNA complex"/>
    <property type="evidence" value="ECO:0007669"/>
    <property type="project" value="TreeGrafter"/>
</dbReference>
<dbReference type="Proteomes" id="UP000030416">
    <property type="component" value="Unassembled WGS sequence"/>
</dbReference>
<dbReference type="PROSITE" id="PS50110">
    <property type="entry name" value="RESPONSE_REGULATORY"/>
    <property type="match status" value="1"/>
</dbReference>
<dbReference type="Pfam" id="PF00072">
    <property type="entry name" value="Response_reg"/>
    <property type="match status" value="1"/>
</dbReference>
<evidence type="ECO:0000256" key="1">
    <source>
        <dbReference type="ARBA" id="ARBA00004496"/>
    </source>
</evidence>
<keyword evidence="3" id="KW-0902">Two-component regulatory system</keyword>
<dbReference type="SUPFAM" id="SSF52172">
    <property type="entry name" value="CheY-like"/>
    <property type="match status" value="1"/>
</dbReference>
<evidence type="ECO:0000256" key="4">
    <source>
        <dbReference type="ARBA" id="ARBA00023015"/>
    </source>
</evidence>
<evidence type="ECO:0000313" key="12">
    <source>
        <dbReference type="Proteomes" id="UP000030416"/>
    </source>
</evidence>
<dbReference type="CDD" id="cd00383">
    <property type="entry name" value="trans_reg_C"/>
    <property type="match status" value="1"/>
</dbReference>
<feature type="domain" description="Response regulatory" evidence="9">
    <location>
        <begin position="4"/>
        <end position="117"/>
    </location>
</feature>
<dbReference type="Pfam" id="PF00486">
    <property type="entry name" value="Trans_reg_C"/>
    <property type="match status" value="1"/>
</dbReference>
<dbReference type="InterPro" id="IPR001789">
    <property type="entry name" value="Sig_transdc_resp-reg_receiver"/>
</dbReference>
<keyword evidence="2 7" id="KW-0597">Phosphoprotein</keyword>
<gene>
    <name evidence="11" type="ORF">CD29_13425</name>
</gene>
<dbReference type="Gene3D" id="3.40.50.2300">
    <property type="match status" value="1"/>
</dbReference>
<evidence type="ECO:0000256" key="3">
    <source>
        <dbReference type="ARBA" id="ARBA00023012"/>
    </source>
</evidence>
<protein>
    <submittedName>
        <fullName evidence="11">Transcriptional regulator</fullName>
    </submittedName>
</protein>